<keyword evidence="3" id="KW-1185">Reference proteome</keyword>
<dbReference type="EMBL" id="JAXAVV010000023">
    <property type="protein sequence ID" value="MDX8054698.1"/>
    <property type="molecule type" value="Genomic_DNA"/>
</dbReference>
<comment type="caution">
    <text evidence="2">The sequence shown here is derived from an EMBL/GenBank/DDBJ whole genome shotgun (WGS) entry which is preliminary data.</text>
</comment>
<accession>A0ABU4U299</accession>
<evidence type="ECO:0000313" key="2">
    <source>
        <dbReference type="EMBL" id="MDX8054698.1"/>
    </source>
</evidence>
<name>A0ABU4U299_9PSEU</name>
<evidence type="ECO:0000313" key="3">
    <source>
        <dbReference type="Proteomes" id="UP001271792"/>
    </source>
</evidence>
<sequence length="76" mass="8360">MDPGPTPAEAGVHDTADAAQPVTTHLQHVYAELEVPDRASAASAGHQRGLIWWRDPARWRAATFRVTPLRTPPRRA</sequence>
<proteinExistence type="predicted"/>
<dbReference type="RefSeq" id="WP_319988469.1">
    <property type="nucleotide sequence ID" value="NZ_JAXAVV010000023.1"/>
</dbReference>
<feature type="region of interest" description="Disordered" evidence="1">
    <location>
        <begin position="1"/>
        <end position="21"/>
    </location>
</feature>
<protein>
    <submittedName>
        <fullName evidence="2">Uncharacterized protein</fullName>
    </submittedName>
</protein>
<evidence type="ECO:0000256" key="1">
    <source>
        <dbReference type="SAM" id="MobiDB-lite"/>
    </source>
</evidence>
<dbReference type="Proteomes" id="UP001271792">
    <property type="component" value="Unassembled WGS sequence"/>
</dbReference>
<reference evidence="2 3" key="1">
    <citation type="submission" date="2023-11" db="EMBL/GenBank/DDBJ databases">
        <title>Lentzea sokolovensis, sp. nov., Lentzea kristufkii, sp. nov., and Lentzea miocenensis, sp. nov., rare actinobacteria from Sokolov Coal Basin, Miocene lacustrine sediment, Czech Republic.</title>
        <authorList>
            <person name="Lara A."/>
            <person name="Kotroba L."/>
            <person name="Nouioui I."/>
            <person name="Neumann-Schaal M."/>
            <person name="Mast Y."/>
            <person name="Chronakova A."/>
        </authorList>
    </citation>
    <scope>NUCLEOTIDE SEQUENCE [LARGE SCALE GENOMIC DNA]</scope>
    <source>
        <strain evidence="2 3">BCCO 10_0798</strain>
    </source>
</reference>
<gene>
    <name evidence="2" type="ORF">SK571_35470</name>
</gene>
<organism evidence="2 3">
    <name type="scientific">Lentzea kristufekii</name>
    <dbReference type="NCBI Taxonomy" id="3095430"/>
    <lineage>
        <taxon>Bacteria</taxon>
        <taxon>Bacillati</taxon>
        <taxon>Actinomycetota</taxon>
        <taxon>Actinomycetes</taxon>
        <taxon>Pseudonocardiales</taxon>
        <taxon>Pseudonocardiaceae</taxon>
        <taxon>Lentzea</taxon>
    </lineage>
</organism>